<dbReference type="InterPro" id="IPR054612">
    <property type="entry name" value="Phage_capsid-like_C"/>
</dbReference>
<dbReference type="EMBL" id="MT144736">
    <property type="protein sequence ID" value="QJH98493.1"/>
    <property type="molecule type" value="Genomic_DNA"/>
</dbReference>
<accession>A0A6M3XP02</accession>
<dbReference type="AlphaFoldDB" id="A0A6M3XP02"/>
<dbReference type="Gene3D" id="3.30.2400.10">
    <property type="entry name" value="Major capsid protein gp5"/>
    <property type="match status" value="1"/>
</dbReference>
<dbReference type="GO" id="GO:0044423">
    <property type="term" value="C:virion component"/>
    <property type="evidence" value="ECO:0007669"/>
    <property type="project" value="UniProtKB-KW"/>
</dbReference>
<organism evidence="4">
    <name type="scientific">viral metagenome</name>
    <dbReference type="NCBI Taxonomy" id="1070528"/>
    <lineage>
        <taxon>unclassified sequences</taxon>
        <taxon>metagenomes</taxon>
        <taxon>organismal metagenomes</taxon>
    </lineage>
</organism>
<name>A0A6M3XP02_9ZZZZ</name>
<comment type="subcellular location">
    <subcellularLocation>
        <location evidence="1">Virion</location>
    </subcellularLocation>
</comment>
<evidence type="ECO:0000256" key="2">
    <source>
        <dbReference type="ARBA" id="ARBA00022844"/>
    </source>
</evidence>
<dbReference type="InterPro" id="IPR024455">
    <property type="entry name" value="Phage_capsid"/>
</dbReference>
<reference evidence="4" key="1">
    <citation type="submission" date="2020-03" db="EMBL/GenBank/DDBJ databases">
        <title>The deep terrestrial virosphere.</title>
        <authorList>
            <person name="Holmfeldt K."/>
            <person name="Nilsson E."/>
            <person name="Simone D."/>
            <person name="Lopez-Fernandez M."/>
            <person name="Wu X."/>
            <person name="de Brujin I."/>
            <person name="Lundin D."/>
            <person name="Andersson A."/>
            <person name="Bertilsson S."/>
            <person name="Dopson M."/>
        </authorList>
    </citation>
    <scope>NUCLEOTIDE SEQUENCE</scope>
    <source>
        <strain evidence="4">TM448B01328</strain>
    </source>
</reference>
<gene>
    <name evidence="4" type="ORF">TM448B01328_0018</name>
</gene>
<proteinExistence type="predicted"/>
<sequence>MPGVETQERLEELLNEPKKLHDYIQAQVREHIGGIVKEEFTTAMQEHGAVKRLPMSEEALKEKAEASPGATAVGWLGQDKAQGSIRREALALNGKFASFGEFLTAIHPSIMRHSGMDARLKVLGEGQGDQGGFTVPEQFVANLLALALEQAVIRPRAFVMPMAGLTVRVPTIRDTTHAENVFGGVQAYWTPERGTKTASEPTFGQMVLTAFKLVGYTTTSNELLADSAIGLEALLTRLFGEAMAYFEDEAFINGSGAGEPTGILNAAALVSVAKETGQAATTIVAENLDKMYSRMLPSSVSRAVWLAHPDTFPQLAALSRSVGTGGSAVWVMNMAGGPPSTIYGRPLVFTEKCQTVGTVGDIFFTDLSYYVIGDRQGLTMDASPHVRFVNDETVYRFVARLDGKPWLESALTPRYGSNTLSPFVALASRA</sequence>
<dbReference type="SUPFAM" id="SSF56563">
    <property type="entry name" value="Major capsid protein gp5"/>
    <property type="match status" value="1"/>
</dbReference>
<evidence type="ECO:0000313" key="4">
    <source>
        <dbReference type="EMBL" id="QJH98493.1"/>
    </source>
</evidence>
<evidence type="ECO:0000256" key="1">
    <source>
        <dbReference type="ARBA" id="ARBA00004328"/>
    </source>
</evidence>
<protein>
    <submittedName>
        <fullName evidence="4">Putative capsid protein</fullName>
    </submittedName>
</protein>
<dbReference type="NCBIfam" id="TIGR01554">
    <property type="entry name" value="major_cap_HK97"/>
    <property type="match status" value="1"/>
</dbReference>
<evidence type="ECO:0000259" key="3">
    <source>
        <dbReference type="Pfam" id="PF05065"/>
    </source>
</evidence>
<feature type="domain" description="Phage capsid-like C-terminal" evidence="3">
    <location>
        <begin position="131"/>
        <end position="411"/>
    </location>
</feature>
<dbReference type="Pfam" id="PF05065">
    <property type="entry name" value="Phage_capsid"/>
    <property type="match status" value="1"/>
</dbReference>
<keyword evidence="2" id="KW-0946">Virion</keyword>